<organism evidence="1 2">
    <name type="scientific">Prosthecobacter debontii</name>
    <dbReference type="NCBI Taxonomy" id="48467"/>
    <lineage>
        <taxon>Bacteria</taxon>
        <taxon>Pseudomonadati</taxon>
        <taxon>Verrucomicrobiota</taxon>
        <taxon>Verrucomicrobiia</taxon>
        <taxon>Verrucomicrobiales</taxon>
        <taxon>Verrucomicrobiaceae</taxon>
        <taxon>Prosthecobacter</taxon>
    </lineage>
</organism>
<gene>
    <name evidence="1" type="ORF">SAMN02745166_04254</name>
</gene>
<protein>
    <submittedName>
        <fullName evidence="1">Uncharacterized protein</fullName>
    </submittedName>
</protein>
<dbReference type="Proteomes" id="UP000190774">
    <property type="component" value="Unassembled WGS sequence"/>
</dbReference>
<dbReference type="AlphaFoldDB" id="A0A1T4YUX9"/>
<reference evidence="2" key="1">
    <citation type="submission" date="2017-02" db="EMBL/GenBank/DDBJ databases">
        <authorList>
            <person name="Varghese N."/>
            <person name="Submissions S."/>
        </authorList>
    </citation>
    <scope>NUCLEOTIDE SEQUENCE [LARGE SCALE GENOMIC DNA]</scope>
    <source>
        <strain evidence="2">ATCC 700200</strain>
    </source>
</reference>
<evidence type="ECO:0000313" key="1">
    <source>
        <dbReference type="EMBL" id="SKB05398.1"/>
    </source>
</evidence>
<keyword evidence="2" id="KW-1185">Reference proteome</keyword>
<dbReference type="STRING" id="48467.SAMN02745166_04254"/>
<dbReference type="RefSeq" id="WP_078815405.1">
    <property type="nucleotide sequence ID" value="NZ_FUYE01000018.1"/>
</dbReference>
<proteinExistence type="predicted"/>
<dbReference type="EMBL" id="FUYE01000018">
    <property type="protein sequence ID" value="SKB05398.1"/>
    <property type="molecule type" value="Genomic_DNA"/>
</dbReference>
<dbReference type="OrthoDB" id="214814at2"/>
<name>A0A1T4YUX9_9BACT</name>
<evidence type="ECO:0000313" key="2">
    <source>
        <dbReference type="Proteomes" id="UP000190774"/>
    </source>
</evidence>
<sequence>MIVIDESLSGQRLHSFTLECLEERMSVREIIRARIWQEVQDYNSQGLLSKFVGLIQPVDDEKRLNGDVRLKPKRVDWERQYNTALRAFETNGFFILIGDRQAADLDEEFLIQPDTEVSFVKLVPLVGG</sequence>
<accession>A0A1T4YUX9</accession>